<dbReference type="Pfam" id="PF00664">
    <property type="entry name" value="ABC_membrane"/>
    <property type="match status" value="1"/>
</dbReference>
<comment type="caution">
    <text evidence="11">The sequence shown here is derived from an EMBL/GenBank/DDBJ whole genome shotgun (WGS) entry which is preliminary data.</text>
</comment>
<dbReference type="Proteomes" id="UP001500840">
    <property type="component" value="Unassembled WGS sequence"/>
</dbReference>
<dbReference type="SMART" id="SM00382">
    <property type="entry name" value="AAA"/>
    <property type="match status" value="1"/>
</dbReference>
<feature type="transmembrane region" description="Helical" evidence="8">
    <location>
        <begin position="45"/>
        <end position="68"/>
    </location>
</feature>
<feature type="domain" description="ABC transporter" evidence="9">
    <location>
        <begin position="364"/>
        <end position="598"/>
    </location>
</feature>
<dbReference type="Gene3D" id="1.20.1560.10">
    <property type="entry name" value="ABC transporter type 1, transmembrane domain"/>
    <property type="match status" value="1"/>
</dbReference>
<evidence type="ECO:0000256" key="3">
    <source>
        <dbReference type="ARBA" id="ARBA00022741"/>
    </source>
</evidence>
<dbReference type="PROSITE" id="PS50893">
    <property type="entry name" value="ABC_TRANSPORTER_2"/>
    <property type="match status" value="1"/>
</dbReference>
<evidence type="ECO:0000256" key="1">
    <source>
        <dbReference type="ARBA" id="ARBA00004651"/>
    </source>
</evidence>
<feature type="transmembrane region" description="Helical" evidence="8">
    <location>
        <begin position="267"/>
        <end position="292"/>
    </location>
</feature>
<keyword evidence="6 8" id="KW-0472">Membrane</keyword>
<keyword evidence="12" id="KW-1185">Reference proteome</keyword>
<dbReference type="Gene3D" id="3.40.50.300">
    <property type="entry name" value="P-loop containing nucleotide triphosphate hydrolases"/>
    <property type="match status" value="1"/>
</dbReference>
<feature type="region of interest" description="Disordered" evidence="7">
    <location>
        <begin position="1"/>
        <end position="20"/>
    </location>
</feature>
<reference evidence="12" key="1">
    <citation type="journal article" date="2019" name="Int. J. Syst. Evol. Microbiol.">
        <title>The Global Catalogue of Microorganisms (GCM) 10K type strain sequencing project: providing services to taxonomists for standard genome sequencing and annotation.</title>
        <authorList>
            <consortium name="The Broad Institute Genomics Platform"/>
            <consortium name="The Broad Institute Genome Sequencing Center for Infectious Disease"/>
            <person name="Wu L."/>
            <person name="Ma J."/>
        </authorList>
    </citation>
    <scope>NUCLEOTIDE SEQUENCE [LARGE SCALE GENOMIC DNA]</scope>
    <source>
        <strain evidence="12">JCM 17759</strain>
    </source>
</reference>
<dbReference type="GO" id="GO:0005524">
    <property type="term" value="F:ATP binding"/>
    <property type="evidence" value="ECO:0007669"/>
    <property type="project" value="UniProtKB-KW"/>
</dbReference>
<feature type="transmembrane region" description="Helical" evidence="8">
    <location>
        <begin position="184"/>
        <end position="202"/>
    </location>
</feature>
<protein>
    <submittedName>
        <fullName evidence="11">ABC transporter ATP-binding protein</fullName>
    </submittedName>
</protein>
<evidence type="ECO:0000313" key="11">
    <source>
        <dbReference type="EMBL" id="GAA4460304.1"/>
    </source>
</evidence>
<feature type="transmembrane region" description="Helical" evidence="8">
    <location>
        <begin position="74"/>
        <end position="94"/>
    </location>
</feature>
<evidence type="ECO:0000256" key="7">
    <source>
        <dbReference type="SAM" id="MobiDB-lite"/>
    </source>
</evidence>
<dbReference type="PROSITE" id="PS00211">
    <property type="entry name" value="ABC_TRANSPORTER_1"/>
    <property type="match status" value="1"/>
</dbReference>
<dbReference type="EMBL" id="BAABGA010000050">
    <property type="protein sequence ID" value="GAA4460304.1"/>
    <property type="molecule type" value="Genomic_DNA"/>
</dbReference>
<keyword evidence="2 8" id="KW-0812">Transmembrane</keyword>
<dbReference type="CDD" id="cd07346">
    <property type="entry name" value="ABC_6TM_exporters"/>
    <property type="match status" value="1"/>
</dbReference>
<organism evidence="11 12">
    <name type="scientific">Novipirellula rosea</name>
    <dbReference type="NCBI Taxonomy" id="1031540"/>
    <lineage>
        <taxon>Bacteria</taxon>
        <taxon>Pseudomonadati</taxon>
        <taxon>Planctomycetota</taxon>
        <taxon>Planctomycetia</taxon>
        <taxon>Pirellulales</taxon>
        <taxon>Pirellulaceae</taxon>
        <taxon>Novipirellula</taxon>
    </lineage>
</organism>
<evidence type="ECO:0000256" key="4">
    <source>
        <dbReference type="ARBA" id="ARBA00022840"/>
    </source>
</evidence>
<dbReference type="InterPro" id="IPR027417">
    <property type="entry name" value="P-loop_NTPase"/>
</dbReference>
<keyword evidence="4 11" id="KW-0067">ATP-binding</keyword>
<dbReference type="RefSeq" id="WP_345325083.1">
    <property type="nucleotide sequence ID" value="NZ_BAABGA010000050.1"/>
</dbReference>
<dbReference type="InterPro" id="IPR003593">
    <property type="entry name" value="AAA+_ATPase"/>
</dbReference>
<feature type="transmembrane region" description="Helical" evidence="8">
    <location>
        <begin position="304"/>
        <end position="321"/>
    </location>
</feature>
<dbReference type="SUPFAM" id="SSF52540">
    <property type="entry name" value="P-loop containing nucleoside triphosphate hydrolases"/>
    <property type="match status" value="1"/>
</dbReference>
<dbReference type="InterPro" id="IPR036640">
    <property type="entry name" value="ABC1_TM_sf"/>
</dbReference>
<evidence type="ECO:0000256" key="6">
    <source>
        <dbReference type="ARBA" id="ARBA00023136"/>
    </source>
</evidence>
<feature type="transmembrane region" description="Helical" evidence="8">
    <location>
        <begin position="159"/>
        <end position="178"/>
    </location>
</feature>
<evidence type="ECO:0000256" key="5">
    <source>
        <dbReference type="ARBA" id="ARBA00022989"/>
    </source>
</evidence>
<evidence type="ECO:0000313" key="12">
    <source>
        <dbReference type="Proteomes" id="UP001500840"/>
    </source>
</evidence>
<keyword evidence="3" id="KW-0547">Nucleotide-binding</keyword>
<name>A0ABP8N5J9_9BACT</name>
<sequence>MSNTFAPMVRVTRDPDADPHRRPLSLSLVTRLWGLMRPYAAKRNVLLALVLLRAIQLPLLAWSIGAVINGPISNAAPMAAIVIASLGVLALAAWTQFTLVFRQRLALELGESIVHDLRGSVYSHLQQMPMSFYAKTKTGRVISRITSDCDAVRVGVQDVLFVSLVQAGQMIGAAVIMAWYDLPLLMVVLAMSPVMWIIGRVMRNRLSEAYRDVQESFSRVTATIAESVAVIRVTQALAREDTNAELFRQLTVDHAEYNMNSARHNGLLMPLLELTGQVSLGLVLIVGAYRSIVASDPMPVGDLIQFWFLAGLFFSPIQVLGNQYNQALTAMAGAERVFRLLDTPPEWTDLPTAVSLPAQVDGKLTVENVSFAYDPGHWVLRDVSFVAEPRQMVALVGETGSGKSTIASLVSRYYLPTQGKICVDGLDTRGLTSESISRAISVIPQQNYLFTGSVLQNIVAGRAGATESDAVEALRSLDCEWLIEDLPEGLQTQAGSRGGRVSLGQRQLICFARALVANPRILILDEATSAVDTLTELRIQKALGRLLENRTSLVIAHRLSTIRTADQILVMSHGKIAEQGRHEELLKQNGLYKDLHERFVS</sequence>
<accession>A0ABP8N5J9</accession>
<proteinExistence type="predicted"/>
<evidence type="ECO:0000259" key="10">
    <source>
        <dbReference type="PROSITE" id="PS50929"/>
    </source>
</evidence>
<gene>
    <name evidence="11" type="ORF">GCM10023156_41120</name>
</gene>
<dbReference type="InterPro" id="IPR017871">
    <property type="entry name" value="ABC_transporter-like_CS"/>
</dbReference>
<keyword evidence="5 8" id="KW-1133">Transmembrane helix</keyword>
<comment type="subcellular location">
    <subcellularLocation>
        <location evidence="1">Cell membrane</location>
        <topology evidence="1">Multi-pass membrane protein</topology>
    </subcellularLocation>
</comment>
<dbReference type="InterPro" id="IPR011527">
    <property type="entry name" value="ABC1_TM_dom"/>
</dbReference>
<dbReference type="SUPFAM" id="SSF90123">
    <property type="entry name" value="ABC transporter transmembrane region"/>
    <property type="match status" value="1"/>
</dbReference>
<dbReference type="InterPro" id="IPR003439">
    <property type="entry name" value="ABC_transporter-like_ATP-bd"/>
</dbReference>
<dbReference type="InterPro" id="IPR039421">
    <property type="entry name" value="Type_1_exporter"/>
</dbReference>
<feature type="compositionally biased region" description="Basic and acidic residues" evidence="7">
    <location>
        <begin position="11"/>
        <end position="20"/>
    </location>
</feature>
<dbReference type="PROSITE" id="PS50929">
    <property type="entry name" value="ABC_TM1F"/>
    <property type="match status" value="1"/>
</dbReference>
<evidence type="ECO:0000256" key="8">
    <source>
        <dbReference type="SAM" id="Phobius"/>
    </source>
</evidence>
<dbReference type="PANTHER" id="PTHR43394:SF1">
    <property type="entry name" value="ATP-BINDING CASSETTE SUB-FAMILY B MEMBER 10, MITOCHONDRIAL"/>
    <property type="match status" value="1"/>
</dbReference>
<feature type="domain" description="ABC transmembrane type-1" evidence="10">
    <location>
        <begin position="45"/>
        <end position="329"/>
    </location>
</feature>
<dbReference type="PANTHER" id="PTHR43394">
    <property type="entry name" value="ATP-DEPENDENT PERMEASE MDL1, MITOCHONDRIAL"/>
    <property type="match status" value="1"/>
</dbReference>
<evidence type="ECO:0000259" key="9">
    <source>
        <dbReference type="PROSITE" id="PS50893"/>
    </source>
</evidence>
<evidence type="ECO:0000256" key="2">
    <source>
        <dbReference type="ARBA" id="ARBA00022692"/>
    </source>
</evidence>
<dbReference type="Pfam" id="PF00005">
    <property type="entry name" value="ABC_tran"/>
    <property type="match status" value="1"/>
</dbReference>